<dbReference type="RefSeq" id="WP_086271785.1">
    <property type="nucleotide sequence ID" value="NZ_MZNE01000017.1"/>
</dbReference>
<proteinExistence type="predicted"/>
<gene>
    <name evidence="3" type="ORF">B6C91_09960</name>
    <name evidence="2" type="ORF">B6D08_08225</name>
</gene>
<evidence type="ECO:0000313" key="5">
    <source>
        <dbReference type="Proteomes" id="UP000194977"/>
    </source>
</evidence>
<dbReference type="Proteomes" id="UP000194977">
    <property type="component" value="Unassembled WGS sequence"/>
</dbReference>
<feature type="transmembrane region" description="Helical" evidence="1">
    <location>
        <begin position="12"/>
        <end position="38"/>
    </location>
</feature>
<evidence type="ECO:0000313" key="2">
    <source>
        <dbReference type="EMBL" id="OTP99238.1"/>
    </source>
</evidence>
<dbReference type="AlphaFoldDB" id="A0A242NGX9"/>
<accession>A0A242NGX9</accession>
<keyword evidence="4" id="KW-1185">Reference proteome</keyword>
<reference evidence="4 5" key="1">
    <citation type="submission" date="2017-03" db="EMBL/GenBank/DDBJ databases">
        <title>Comparative genomics of honeybee gut symbionts reveal geographically distinct and subgroup specific antibiotic resistance.</title>
        <authorList>
            <person name="Ludvigsen J."/>
            <person name="Porcellato D."/>
            <person name="Labee-Lund T.M."/>
            <person name="Amdam G.V."/>
            <person name="Rudi K."/>
        </authorList>
    </citation>
    <scope>NUCLEOTIDE SEQUENCE [LARGE SCALE GENOMIC DNA]</scope>
    <source>
        <strain evidence="2 5">A-7-12</strain>
        <strain evidence="3 4">A-9-12</strain>
    </source>
</reference>
<dbReference type="OrthoDB" id="7065407at2"/>
<sequence>MSLRFIHKQTYLIAILAIILFLFVYTIRHLSIIINLPLPITVVSQPSSSILEVSNNHNSCYLLSKKSKSLSNCTVFNHCSLCSTLISNIVLNIEFSQAPEQYLSDNFAPQFKEFIPELKPPRVA</sequence>
<evidence type="ECO:0000313" key="4">
    <source>
        <dbReference type="Proteomes" id="UP000194800"/>
    </source>
</evidence>
<organism evidence="2 5">
    <name type="scientific">Gilliamella apicola</name>
    <dbReference type="NCBI Taxonomy" id="1196095"/>
    <lineage>
        <taxon>Bacteria</taxon>
        <taxon>Pseudomonadati</taxon>
        <taxon>Pseudomonadota</taxon>
        <taxon>Gammaproteobacteria</taxon>
        <taxon>Orbales</taxon>
        <taxon>Orbaceae</taxon>
        <taxon>Gilliamella</taxon>
    </lineage>
</organism>
<dbReference type="EMBL" id="NART01000050">
    <property type="protein sequence ID" value="OTQ09187.1"/>
    <property type="molecule type" value="Genomic_DNA"/>
</dbReference>
<dbReference type="Proteomes" id="UP000194800">
    <property type="component" value="Unassembled WGS sequence"/>
</dbReference>
<name>A0A242NGX9_9GAMM</name>
<keyword evidence="1" id="KW-1133">Transmembrane helix</keyword>
<comment type="caution">
    <text evidence="2">The sequence shown here is derived from an EMBL/GenBank/DDBJ whole genome shotgun (WGS) entry which is preliminary data.</text>
</comment>
<keyword evidence="1" id="KW-0812">Transmembrane</keyword>
<evidence type="ECO:0000256" key="1">
    <source>
        <dbReference type="SAM" id="Phobius"/>
    </source>
</evidence>
<protein>
    <submittedName>
        <fullName evidence="2">Uncharacterized protein</fullName>
    </submittedName>
</protein>
<evidence type="ECO:0000313" key="3">
    <source>
        <dbReference type="EMBL" id="OTQ09187.1"/>
    </source>
</evidence>
<dbReference type="EMBL" id="NARP01000019">
    <property type="protein sequence ID" value="OTP99238.1"/>
    <property type="molecule type" value="Genomic_DNA"/>
</dbReference>
<keyword evidence="1" id="KW-0472">Membrane</keyword>